<comment type="caution">
    <text evidence="1">The sequence shown here is derived from an EMBL/GenBank/DDBJ whole genome shotgun (WGS) entry which is preliminary data.</text>
</comment>
<protein>
    <submittedName>
        <fullName evidence="1">Uncharacterized protein</fullName>
    </submittedName>
</protein>
<name>A0A396GW88_MEDTR</name>
<sequence>MYARGQNDVAFFTSIHTHFPVCCSSLKTTIPYRFVFAALPLKSILLLLSSCPKSISEFIHLMPKLISFSIVFTPKSICLQTL</sequence>
<dbReference type="EMBL" id="PSQE01000007">
    <property type="protein sequence ID" value="RHN45300.1"/>
    <property type="molecule type" value="Genomic_DNA"/>
</dbReference>
<dbReference type="Proteomes" id="UP000265566">
    <property type="component" value="Chromosome 7"/>
</dbReference>
<proteinExistence type="predicted"/>
<reference evidence="1" key="1">
    <citation type="journal article" date="2018" name="Nat. Plants">
        <title>Whole-genome landscape of Medicago truncatula symbiotic genes.</title>
        <authorList>
            <person name="Pecrix Y."/>
            <person name="Gamas P."/>
            <person name="Carrere S."/>
        </authorList>
    </citation>
    <scope>NUCLEOTIDE SEQUENCE</scope>
    <source>
        <tissue evidence="1">Leaves</tissue>
    </source>
</reference>
<gene>
    <name evidence="1" type="ORF">MtrunA17_Chr7g0229061</name>
</gene>
<organism evidence="1">
    <name type="scientific">Medicago truncatula</name>
    <name type="common">Barrel medic</name>
    <name type="synonym">Medicago tribuloides</name>
    <dbReference type="NCBI Taxonomy" id="3880"/>
    <lineage>
        <taxon>Eukaryota</taxon>
        <taxon>Viridiplantae</taxon>
        <taxon>Streptophyta</taxon>
        <taxon>Embryophyta</taxon>
        <taxon>Tracheophyta</taxon>
        <taxon>Spermatophyta</taxon>
        <taxon>Magnoliopsida</taxon>
        <taxon>eudicotyledons</taxon>
        <taxon>Gunneridae</taxon>
        <taxon>Pentapetalae</taxon>
        <taxon>rosids</taxon>
        <taxon>fabids</taxon>
        <taxon>Fabales</taxon>
        <taxon>Fabaceae</taxon>
        <taxon>Papilionoideae</taxon>
        <taxon>50 kb inversion clade</taxon>
        <taxon>NPAAA clade</taxon>
        <taxon>Hologalegina</taxon>
        <taxon>IRL clade</taxon>
        <taxon>Trifolieae</taxon>
        <taxon>Medicago</taxon>
    </lineage>
</organism>
<dbReference type="AlphaFoldDB" id="A0A396GW88"/>
<accession>A0A396GW88</accession>
<evidence type="ECO:0000313" key="1">
    <source>
        <dbReference type="EMBL" id="RHN45300.1"/>
    </source>
</evidence>
<dbReference type="Gramene" id="rna39559">
    <property type="protein sequence ID" value="RHN45300.1"/>
    <property type="gene ID" value="gene39559"/>
</dbReference>